<dbReference type="Proteomes" id="UP000243096">
    <property type="component" value="Unassembled WGS sequence"/>
</dbReference>
<gene>
    <name evidence="2" type="ORF">B0O95_102161</name>
</gene>
<protein>
    <submittedName>
        <fullName evidence="2">Uncharacterized protein</fullName>
    </submittedName>
</protein>
<evidence type="ECO:0000256" key="1">
    <source>
        <dbReference type="SAM" id="MobiDB-lite"/>
    </source>
</evidence>
<sequence length="669" mass="75097">MSYLDFPRINFLGKFQANVSTVNNDVRYYDNATFRKRYQSTSDEDVKLTPTNWNPEGTGIFRLLDCKITSACLWDEENDEPKLINEQSQDPIIGMSLSDANQQPPAKLVDLDPQHQLSSAVWGLQVRLTDNADQSIFTGDMIPVSFKNLWKRWKSQTGSTAYSADYQSVIECVKSCDCDSGSELLGKLFLNRPDKLSIHFSLYGYNEFNVATVRDPSRVIGSIIGTIGPYRENEPKHFVMGRQMIAATEKTDPLTPSHGIFGYQCKVDKEKNILTADLSHCLPLEKSENVFEIDVDYKSLEIVTQSSKEKIGEITSEKFKNPDWYKKTGGIIDFVINPELVEKIEGEPLVLRGCNDNVGPVELVNESLTGLYVRAEQSICRINPGDTETVDFYASQYGNPLPNAVISILTQPDATIGGTGGANYPLDPPVPIPKIGVPEGVLSYSSPTVIPGDRHIGELQFKTDAQGRAQLHIHASHKGPGNPRGYIDGQLYRIGYKLRDEPPGYIRNFLEFIGVLAFDFEEVKANPNWFSDIQPILQQYSNLYPIMSRYVVDLGDYDAVVNKREILKLVFSLPEKDPNYMPIQRDLSRNKRKNILNWLDSPIKGDPAGFPKDNKVVWQQTPLNPEKLIPEKSKQKISKPSGTPQPDSKAAFVAQYQARLLNVKQGEES</sequence>
<dbReference type="EMBL" id="PRDW01000002">
    <property type="protein sequence ID" value="PPB84760.1"/>
    <property type="molecule type" value="Genomic_DNA"/>
</dbReference>
<name>A0A2P5KDH0_9BURK</name>
<accession>A0A2P5KDH0</accession>
<dbReference type="OrthoDB" id="9800162at2"/>
<evidence type="ECO:0000313" key="3">
    <source>
        <dbReference type="Proteomes" id="UP000243096"/>
    </source>
</evidence>
<dbReference type="AlphaFoldDB" id="A0A2P5KDH0"/>
<reference evidence="2 3" key="1">
    <citation type="submission" date="2018-01" db="EMBL/GenBank/DDBJ databases">
        <title>Genomic Encyclopedia of Type Strains, Phase III (KMG-III): the genomes of soil and plant-associated and newly described type strains.</title>
        <authorList>
            <person name="Whitman W."/>
        </authorList>
    </citation>
    <scope>NUCLEOTIDE SEQUENCE [LARGE SCALE GENOMIC DNA]</scope>
    <source>
        <strain evidence="2 3">HKI456</strain>
    </source>
</reference>
<evidence type="ECO:0000313" key="2">
    <source>
        <dbReference type="EMBL" id="PPB84760.1"/>
    </source>
</evidence>
<proteinExistence type="predicted"/>
<feature type="region of interest" description="Disordered" evidence="1">
    <location>
        <begin position="621"/>
        <end position="649"/>
    </location>
</feature>
<comment type="caution">
    <text evidence="2">The sequence shown here is derived from an EMBL/GenBank/DDBJ whole genome shotgun (WGS) entry which is preliminary data.</text>
</comment>
<organism evidence="2 3">
    <name type="scientific">Mycetohabitans endofungorum</name>
    <dbReference type="NCBI Taxonomy" id="417203"/>
    <lineage>
        <taxon>Bacteria</taxon>
        <taxon>Pseudomonadati</taxon>
        <taxon>Pseudomonadota</taxon>
        <taxon>Betaproteobacteria</taxon>
        <taxon>Burkholderiales</taxon>
        <taxon>Burkholderiaceae</taxon>
        <taxon>Mycetohabitans</taxon>
    </lineage>
</organism>
<keyword evidence="3" id="KW-1185">Reference proteome</keyword>
<dbReference type="RefSeq" id="WP_146063968.1">
    <property type="nucleotide sequence ID" value="NZ_CP062178.1"/>
</dbReference>